<dbReference type="EMBL" id="VEPZ02001747">
    <property type="protein sequence ID" value="KAE8658190.1"/>
    <property type="molecule type" value="Genomic_DNA"/>
</dbReference>
<keyword evidence="1" id="KW-0472">Membrane</keyword>
<reference evidence="2" key="1">
    <citation type="submission" date="2019-09" db="EMBL/GenBank/DDBJ databases">
        <title>Draft genome information of white flower Hibiscus syriacus.</title>
        <authorList>
            <person name="Kim Y.-M."/>
        </authorList>
    </citation>
    <scope>NUCLEOTIDE SEQUENCE [LARGE SCALE GENOMIC DNA]</scope>
    <source>
        <strain evidence="2">YM2019G1</strain>
    </source>
</reference>
<protein>
    <submittedName>
        <fullName evidence="2">Arabinogalactan peptide 20</fullName>
    </submittedName>
</protein>
<name>A0A6A2WTM8_HIBSY</name>
<dbReference type="PANTHER" id="PTHR33374">
    <property type="entry name" value="ARABINOGALACTAN PROTEIN 20"/>
    <property type="match status" value="1"/>
</dbReference>
<proteinExistence type="predicted"/>
<evidence type="ECO:0000313" key="2">
    <source>
        <dbReference type="EMBL" id="KAE8658190.1"/>
    </source>
</evidence>
<evidence type="ECO:0000313" key="3">
    <source>
        <dbReference type="Proteomes" id="UP000436088"/>
    </source>
</evidence>
<dbReference type="InterPro" id="IPR009424">
    <property type="entry name" value="AGP16/20/22/41"/>
</dbReference>
<keyword evidence="1" id="KW-1133">Transmembrane helix</keyword>
<dbReference type="AlphaFoldDB" id="A0A6A2WTM8"/>
<comment type="caution">
    <text evidence="2">The sequence shown here is derived from an EMBL/GenBank/DDBJ whole genome shotgun (WGS) entry which is preliminary data.</text>
</comment>
<dbReference type="Pfam" id="PF06376">
    <property type="entry name" value="AGP"/>
    <property type="match status" value="1"/>
</dbReference>
<feature type="transmembrane region" description="Helical" evidence="1">
    <location>
        <begin position="43"/>
        <end position="62"/>
    </location>
</feature>
<keyword evidence="1" id="KW-0812">Transmembrane</keyword>
<sequence length="63" mass="6522">MEILRVGFAVMAVVALAVNLFAPSMNAQSLAPAPPPTSDGATLDQGIACILMLVALVITYIIH</sequence>
<dbReference type="Proteomes" id="UP000436088">
    <property type="component" value="Unassembled WGS sequence"/>
</dbReference>
<evidence type="ECO:0000256" key="1">
    <source>
        <dbReference type="SAM" id="Phobius"/>
    </source>
</evidence>
<accession>A0A6A2WTM8</accession>
<organism evidence="2 3">
    <name type="scientific">Hibiscus syriacus</name>
    <name type="common">Rose of Sharon</name>
    <dbReference type="NCBI Taxonomy" id="106335"/>
    <lineage>
        <taxon>Eukaryota</taxon>
        <taxon>Viridiplantae</taxon>
        <taxon>Streptophyta</taxon>
        <taxon>Embryophyta</taxon>
        <taxon>Tracheophyta</taxon>
        <taxon>Spermatophyta</taxon>
        <taxon>Magnoliopsida</taxon>
        <taxon>eudicotyledons</taxon>
        <taxon>Gunneridae</taxon>
        <taxon>Pentapetalae</taxon>
        <taxon>rosids</taxon>
        <taxon>malvids</taxon>
        <taxon>Malvales</taxon>
        <taxon>Malvaceae</taxon>
        <taxon>Malvoideae</taxon>
        <taxon>Hibiscus</taxon>
    </lineage>
</organism>
<keyword evidence="3" id="KW-1185">Reference proteome</keyword>
<gene>
    <name evidence="2" type="ORF">F3Y22_tig00116974pilonHSYRG00118</name>
</gene>